<feature type="transmembrane region" description="Helical" evidence="2">
    <location>
        <begin position="595"/>
        <end position="621"/>
    </location>
</feature>
<proteinExistence type="predicted"/>
<dbReference type="Proteomes" id="UP000198339">
    <property type="component" value="Unassembled WGS sequence"/>
</dbReference>
<evidence type="ECO:0000256" key="2">
    <source>
        <dbReference type="SAM" id="Phobius"/>
    </source>
</evidence>
<name>A0A239J7M0_9SPHN</name>
<dbReference type="SUPFAM" id="SSF56601">
    <property type="entry name" value="beta-lactamase/transpeptidase-like"/>
    <property type="match status" value="1"/>
</dbReference>
<evidence type="ECO:0000313" key="5">
    <source>
        <dbReference type="EMBL" id="SNT01891.1"/>
    </source>
</evidence>
<reference evidence="5 6" key="1">
    <citation type="submission" date="2017-06" db="EMBL/GenBank/DDBJ databases">
        <authorList>
            <person name="Kim H.J."/>
            <person name="Triplett B.A."/>
        </authorList>
    </citation>
    <scope>NUCLEOTIDE SEQUENCE [LARGE SCALE GENOMIC DNA]</scope>
    <source>
        <strain evidence="5 6">DS15</strain>
    </source>
</reference>
<dbReference type="PANTHER" id="PTHR46825">
    <property type="entry name" value="D-ALANYL-D-ALANINE-CARBOXYPEPTIDASE/ENDOPEPTIDASE AMPH"/>
    <property type="match status" value="1"/>
</dbReference>
<dbReference type="Pfam" id="PF00144">
    <property type="entry name" value="Beta-lactamase"/>
    <property type="match status" value="1"/>
</dbReference>
<organism evidence="5 6">
    <name type="scientific">Sphingopyxis indica</name>
    <dbReference type="NCBI Taxonomy" id="436663"/>
    <lineage>
        <taxon>Bacteria</taxon>
        <taxon>Pseudomonadati</taxon>
        <taxon>Pseudomonadota</taxon>
        <taxon>Alphaproteobacteria</taxon>
        <taxon>Sphingomonadales</taxon>
        <taxon>Sphingomonadaceae</taxon>
        <taxon>Sphingopyxis</taxon>
    </lineage>
</organism>
<evidence type="ECO:0000259" key="4">
    <source>
        <dbReference type="Pfam" id="PF00144"/>
    </source>
</evidence>
<feature type="transmembrane region" description="Helical" evidence="2">
    <location>
        <begin position="563"/>
        <end position="583"/>
    </location>
</feature>
<dbReference type="AlphaFoldDB" id="A0A239J7M0"/>
<dbReference type="InterPro" id="IPR012338">
    <property type="entry name" value="Beta-lactam/transpept-like"/>
</dbReference>
<dbReference type="InterPro" id="IPR050491">
    <property type="entry name" value="AmpC-like"/>
</dbReference>
<feature type="transmembrane region" description="Helical" evidence="2">
    <location>
        <begin position="633"/>
        <end position="655"/>
    </location>
</feature>
<feature type="signal peptide" evidence="3">
    <location>
        <begin position="1"/>
        <end position="22"/>
    </location>
</feature>
<evidence type="ECO:0000313" key="6">
    <source>
        <dbReference type="Proteomes" id="UP000198339"/>
    </source>
</evidence>
<keyword evidence="2" id="KW-1133">Transmembrane helix</keyword>
<dbReference type="RefSeq" id="WP_089216434.1">
    <property type="nucleotide sequence ID" value="NZ_FZPA01000009.1"/>
</dbReference>
<feature type="domain" description="Beta-lactamase-related" evidence="4">
    <location>
        <begin position="68"/>
        <end position="377"/>
    </location>
</feature>
<dbReference type="Gene3D" id="3.40.710.10">
    <property type="entry name" value="DD-peptidase/beta-lactamase superfamily"/>
    <property type="match status" value="1"/>
</dbReference>
<dbReference type="EMBL" id="FZPA01000009">
    <property type="protein sequence ID" value="SNT01891.1"/>
    <property type="molecule type" value="Genomic_DNA"/>
</dbReference>
<evidence type="ECO:0000256" key="3">
    <source>
        <dbReference type="SAM" id="SignalP"/>
    </source>
</evidence>
<keyword evidence="6" id="KW-1185">Reference proteome</keyword>
<keyword evidence="3" id="KW-0732">Signal</keyword>
<dbReference type="PANTHER" id="PTHR46825:SF9">
    <property type="entry name" value="BETA-LACTAMASE-RELATED DOMAIN-CONTAINING PROTEIN"/>
    <property type="match status" value="1"/>
</dbReference>
<feature type="chain" id="PRO_5013394410" evidence="3">
    <location>
        <begin position="23"/>
        <end position="661"/>
    </location>
</feature>
<protein>
    <submittedName>
        <fullName evidence="5">CubicO group peptidase, beta-lactamase class C family</fullName>
    </submittedName>
</protein>
<keyword evidence="2" id="KW-0812">Transmembrane</keyword>
<accession>A0A239J7M0</accession>
<feature type="transmembrane region" description="Helical" evidence="2">
    <location>
        <begin position="515"/>
        <end position="534"/>
    </location>
</feature>
<dbReference type="OrthoDB" id="119951at2"/>
<keyword evidence="2" id="KW-0472">Membrane</keyword>
<feature type="region of interest" description="Disordered" evidence="1">
    <location>
        <begin position="23"/>
        <end position="43"/>
    </location>
</feature>
<dbReference type="InterPro" id="IPR001466">
    <property type="entry name" value="Beta-lactam-related"/>
</dbReference>
<sequence>MRLLRKLMVGLAAFAALPLASAQGPVPQKPAKQEAGPVLPGAAAPTTPVTLDAKDVEAWLDGFMPYALARGQVAGAVVTVVRGDGVVLEKGYGFADVVSRKPVDPATTLFRPGSVSKLFTWTAVMQQVEAGKLDLDADVNQYLDFKIPPYEGKPITLRNIMTHTPGFEESIRYLISSDPKAVMPLQDYARKALPERVFAPGSTPAYSNYATALAGYIVQRVSGEDFDSYVDRHIFTPLGMTYASFRQPLPKALHPYMSSGYATSTGKAKPFEIVVPGPAGALSASGDAMGKFMIAHLNNGGVLLKPETARMMHDFHAPGVGPLNSMALGFYEQWVNGHRAIAHGGDTEWFHSYLWLFPDAGIGLFVSVNSAGKEGAAGAIRSALFHEFADRYLPGEGVPAKRVDEKTAREHAAMMAGHYVSSRGSFTNFMSLFGLLGQAQVVVTEDGKIAMPALDGLSAGARDWVEVEPFVWYDRATGERLAAEVKDGRVVRMSIDAGSPFMVFEPAPAGTNTAWLMPALLVALGLVALAALAWPVRALVRRNFGAKFALEGQARRAWRLSRLFAWLVIVAVAGWALLIATFAGDIGSVGGPLDWLIILLRILTPVAAFGLLAASAWHLWLCFRDKRRWTMKLGAVLLLLSALVLVWVTIAFNLYGFSMVY</sequence>
<gene>
    <name evidence="5" type="ORF">SAMN06295955_109121</name>
</gene>
<evidence type="ECO:0000256" key="1">
    <source>
        <dbReference type="SAM" id="MobiDB-lite"/>
    </source>
</evidence>